<dbReference type="AlphaFoldDB" id="A0A2H0VDL1"/>
<proteinExistence type="predicted"/>
<dbReference type="Pfam" id="PF00239">
    <property type="entry name" value="Resolvase"/>
    <property type="match status" value="1"/>
</dbReference>
<evidence type="ECO:0000259" key="1">
    <source>
        <dbReference type="Pfam" id="PF00239"/>
    </source>
</evidence>
<protein>
    <recommendedName>
        <fullName evidence="1">Resolvase/invertase-type recombinase catalytic domain-containing protein</fullName>
    </recommendedName>
</protein>
<evidence type="ECO:0000313" key="3">
    <source>
        <dbReference type="Proteomes" id="UP000230557"/>
    </source>
</evidence>
<dbReference type="Proteomes" id="UP000230557">
    <property type="component" value="Unassembled WGS sequence"/>
</dbReference>
<reference evidence="3" key="1">
    <citation type="submission" date="2017-09" db="EMBL/GenBank/DDBJ databases">
        <title>Depth-based differentiation of microbial function through sediment-hosted aquifers and enrichment of novel symbionts in the deep terrestrial subsurface.</title>
        <authorList>
            <person name="Probst A.J."/>
            <person name="Ladd B."/>
            <person name="Jarett J.K."/>
            <person name="Geller-Mcgrath D.E."/>
            <person name="Sieber C.M.K."/>
            <person name="Emerson J.B."/>
            <person name="Anantharaman K."/>
            <person name="Thomas B.C."/>
            <person name="Malmstrom R."/>
            <person name="Stieglmeier M."/>
            <person name="Klingl A."/>
            <person name="Woyke T."/>
            <person name="Ryan C.M."/>
            <person name="Banfield J.F."/>
        </authorList>
    </citation>
    <scope>NUCLEOTIDE SEQUENCE [LARGE SCALE GENOMIC DNA]</scope>
</reference>
<evidence type="ECO:0000313" key="2">
    <source>
        <dbReference type="EMBL" id="PIR97163.1"/>
    </source>
</evidence>
<dbReference type="SUPFAM" id="SSF53041">
    <property type="entry name" value="Resolvase-like"/>
    <property type="match status" value="1"/>
</dbReference>
<sequence>MEEVMQQKKEVSAVAEHPLRYCLYARKSTEADELQALSVDSQIKEMLMLAQKEGLQVVEVKKESHSAKASGQRPVFNKLAEEIRQSRFDGLRHCKKIGPGKNCKKSLQGWTKR</sequence>
<dbReference type="Gene3D" id="3.40.50.1390">
    <property type="entry name" value="Resolvase, N-terminal catalytic domain"/>
    <property type="match status" value="1"/>
</dbReference>
<organism evidence="2 3">
    <name type="scientific">Candidatus Doudnabacteria bacterium CG10_big_fil_rev_8_21_14_0_10_41_10</name>
    <dbReference type="NCBI Taxonomy" id="1974551"/>
    <lineage>
        <taxon>Bacteria</taxon>
        <taxon>Candidatus Doudnaibacteriota</taxon>
    </lineage>
</organism>
<feature type="domain" description="Resolvase/invertase-type recombinase catalytic" evidence="1">
    <location>
        <begin position="23"/>
        <end position="91"/>
    </location>
</feature>
<gene>
    <name evidence="2" type="ORF">COT91_03030</name>
</gene>
<dbReference type="InterPro" id="IPR006119">
    <property type="entry name" value="Resolv_N"/>
</dbReference>
<dbReference type="GO" id="GO:0003677">
    <property type="term" value="F:DNA binding"/>
    <property type="evidence" value="ECO:0007669"/>
    <property type="project" value="InterPro"/>
</dbReference>
<dbReference type="GO" id="GO:0000150">
    <property type="term" value="F:DNA strand exchange activity"/>
    <property type="evidence" value="ECO:0007669"/>
    <property type="project" value="InterPro"/>
</dbReference>
<name>A0A2H0VDL1_9BACT</name>
<dbReference type="InterPro" id="IPR036162">
    <property type="entry name" value="Resolvase-like_N_sf"/>
</dbReference>
<dbReference type="EMBL" id="PFAJ01000042">
    <property type="protein sequence ID" value="PIR97163.1"/>
    <property type="molecule type" value="Genomic_DNA"/>
</dbReference>
<accession>A0A2H0VDL1</accession>
<comment type="caution">
    <text evidence="2">The sequence shown here is derived from an EMBL/GenBank/DDBJ whole genome shotgun (WGS) entry which is preliminary data.</text>
</comment>